<dbReference type="GO" id="GO:0016071">
    <property type="term" value="P:mRNA metabolic process"/>
    <property type="evidence" value="ECO:0007669"/>
    <property type="project" value="UniProtKB-ARBA"/>
</dbReference>
<organism evidence="3 4">
    <name type="scientific">Setaria digitata</name>
    <dbReference type="NCBI Taxonomy" id="48799"/>
    <lineage>
        <taxon>Eukaryota</taxon>
        <taxon>Metazoa</taxon>
        <taxon>Ecdysozoa</taxon>
        <taxon>Nematoda</taxon>
        <taxon>Chromadorea</taxon>
        <taxon>Rhabditida</taxon>
        <taxon>Spirurina</taxon>
        <taxon>Spiruromorpha</taxon>
        <taxon>Filarioidea</taxon>
        <taxon>Setariidae</taxon>
        <taxon>Setaria</taxon>
    </lineage>
</organism>
<dbReference type="AlphaFoldDB" id="A0A915Q824"/>
<evidence type="ECO:0000313" key="4">
    <source>
        <dbReference type="WBParaSite" id="sdigi.contig9.g999.t1"/>
    </source>
</evidence>
<dbReference type="Proteomes" id="UP000887581">
    <property type="component" value="Unplaced"/>
</dbReference>
<evidence type="ECO:0000313" key="3">
    <source>
        <dbReference type="Proteomes" id="UP000887581"/>
    </source>
</evidence>
<keyword evidence="3" id="KW-1185">Reference proteome</keyword>
<reference evidence="4" key="1">
    <citation type="submission" date="2022-11" db="UniProtKB">
        <authorList>
            <consortium name="WormBaseParasite"/>
        </authorList>
    </citation>
    <scope>IDENTIFICATION</scope>
</reference>
<feature type="compositionally biased region" description="Polar residues" evidence="1">
    <location>
        <begin position="132"/>
        <end position="150"/>
    </location>
</feature>
<feature type="region of interest" description="Disordered" evidence="1">
    <location>
        <begin position="129"/>
        <end position="170"/>
    </location>
</feature>
<sequence>MYPVSSVPLALLFPNVSLSAPTTPTASETTRNNNHQAAEHFHHHSNAHIRLLHSQGDNSEQNSKLKYRLKSEPLGSRATVDKSTARKSKHASRAASSTSVGVSVPWPAVATQSFSSSAPAATDIFRSRLPSKDTSPVKSALQKQPFSLDSTPKRKLGKARHARRQQQQDNVNFAGAKFSESPEAKVVPLPPFIWCEEASSSSSCSGDEQHGTSVREVMKVDKVWQEQLQQTPKWNKCIPNLQMTPLHFVAVLPSS</sequence>
<name>A0A915Q824_9BILA</name>
<accession>A0A915Q824</accession>
<proteinExistence type="predicted"/>
<dbReference type="Pfam" id="PF15365">
    <property type="entry name" value="PNRC"/>
    <property type="match status" value="1"/>
</dbReference>
<feature type="compositionally biased region" description="Basic residues" evidence="1">
    <location>
        <begin position="153"/>
        <end position="164"/>
    </location>
</feature>
<feature type="chain" id="PRO_5038000187" evidence="2">
    <location>
        <begin position="20"/>
        <end position="255"/>
    </location>
</feature>
<keyword evidence="2" id="KW-0732">Signal</keyword>
<dbReference type="InterPro" id="IPR028322">
    <property type="entry name" value="PNRC-like_rgn"/>
</dbReference>
<feature type="region of interest" description="Disordered" evidence="1">
    <location>
        <begin position="57"/>
        <end position="101"/>
    </location>
</feature>
<evidence type="ECO:0000256" key="2">
    <source>
        <dbReference type="SAM" id="SignalP"/>
    </source>
</evidence>
<evidence type="ECO:0000256" key="1">
    <source>
        <dbReference type="SAM" id="MobiDB-lite"/>
    </source>
</evidence>
<protein>
    <submittedName>
        <fullName evidence="4">DUF4005 domain-containing protein</fullName>
    </submittedName>
</protein>
<dbReference type="WBParaSite" id="sdigi.contig9.g999.t1">
    <property type="protein sequence ID" value="sdigi.contig9.g999.t1"/>
    <property type="gene ID" value="sdigi.contig9.g999"/>
</dbReference>
<feature type="signal peptide" evidence="2">
    <location>
        <begin position="1"/>
        <end position="19"/>
    </location>
</feature>